<gene>
    <name evidence="1" type="ORF">RCL2_002719100</name>
</gene>
<name>A0A8H3R2T2_9GLOM</name>
<comment type="caution">
    <text evidence="1">The sequence shown here is derived from an EMBL/GenBank/DDBJ whole genome shotgun (WGS) entry which is preliminary data.</text>
</comment>
<evidence type="ECO:0000313" key="2">
    <source>
        <dbReference type="Proteomes" id="UP000615446"/>
    </source>
</evidence>
<evidence type="ECO:0000313" key="1">
    <source>
        <dbReference type="EMBL" id="GET00748.1"/>
    </source>
</evidence>
<protein>
    <submittedName>
        <fullName evidence="1">Uncharacterized protein</fullName>
    </submittedName>
</protein>
<accession>A0A8H3R2T2</accession>
<organism evidence="1 2">
    <name type="scientific">Rhizophagus clarus</name>
    <dbReference type="NCBI Taxonomy" id="94130"/>
    <lineage>
        <taxon>Eukaryota</taxon>
        <taxon>Fungi</taxon>
        <taxon>Fungi incertae sedis</taxon>
        <taxon>Mucoromycota</taxon>
        <taxon>Glomeromycotina</taxon>
        <taxon>Glomeromycetes</taxon>
        <taxon>Glomerales</taxon>
        <taxon>Glomeraceae</taxon>
        <taxon>Rhizophagus</taxon>
    </lineage>
</organism>
<proteinExistence type="predicted"/>
<reference evidence="1" key="1">
    <citation type="submission" date="2019-10" db="EMBL/GenBank/DDBJ databases">
        <title>Conservation and host-specific expression of non-tandemly repeated heterogenous ribosome RNA gene in arbuscular mycorrhizal fungi.</title>
        <authorList>
            <person name="Maeda T."/>
            <person name="Kobayashi Y."/>
            <person name="Nakagawa T."/>
            <person name="Ezawa T."/>
            <person name="Yamaguchi K."/>
            <person name="Bino T."/>
            <person name="Nishimoto Y."/>
            <person name="Shigenobu S."/>
            <person name="Kawaguchi M."/>
        </authorList>
    </citation>
    <scope>NUCLEOTIDE SEQUENCE</scope>
    <source>
        <strain evidence="1">HR1</strain>
    </source>
</reference>
<dbReference type="Proteomes" id="UP000615446">
    <property type="component" value="Unassembled WGS sequence"/>
</dbReference>
<sequence>MRMKGLPLLKSTREIQSTHVIVLPDYQLFFMMKMVFIFGNFIRSSANLPQFFKGPLCHNVCYTEKCVAADTKQKTTAYFHSEISPYKRDFCFEKFGQAYNQNSEQNSQRSHMNLRNAKHTLRQFLFT</sequence>
<dbReference type="AlphaFoldDB" id="A0A8H3R2T2"/>
<dbReference type="EMBL" id="BLAL01000289">
    <property type="protein sequence ID" value="GET00748.1"/>
    <property type="molecule type" value="Genomic_DNA"/>
</dbReference>